<protein>
    <recommendedName>
        <fullName evidence="2">N-acetyltransferase domain-containing protein</fullName>
    </recommendedName>
</protein>
<accession>A0A0F9GH08</accession>
<gene>
    <name evidence="1" type="ORF">LCGC14_2184980</name>
</gene>
<comment type="caution">
    <text evidence="1">The sequence shown here is derived from an EMBL/GenBank/DDBJ whole genome shotgun (WGS) entry which is preliminary data.</text>
</comment>
<feature type="non-terminal residue" evidence="1">
    <location>
        <position position="85"/>
    </location>
</feature>
<dbReference type="EMBL" id="LAZR01028483">
    <property type="protein sequence ID" value="KKL62462.1"/>
    <property type="molecule type" value="Genomic_DNA"/>
</dbReference>
<reference evidence="1" key="1">
    <citation type="journal article" date="2015" name="Nature">
        <title>Complex archaea that bridge the gap between prokaryotes and eukaryotes.</title>
        <authorList>
            <person name="Spang A."/>
            <person name="Saw J.H."/>
            <person name="Jorgensen S.L."/>
            <person name="Zaremba-Niedzwiedzka K."/>
            <person name="Martijn J."/>
            <person name="Lind A.E."/>
            <person name="van Eijk R."/>
            <person name="Schleper C."/>
            <person name="Guy L."/>
            <person name="Ettema T.J."/>
        </authorList>
    </citation>
    <scope>NUCLEOTIDE SEQUENCE</scope>
</reference>
<proteinExistence type="predicted"/>
<dbReference type="AlphaFoldDB" id="A0A0F9GH08"/>
<name>A0A0F9GH08_9ZZZZ</name>
<evidence type="ECO:0000313" key="1">
    <source>
        <dbReference type="EMBL" id="KKL62462.1"/>
    </source>
</evidence>
<organism evidence="1">
    <name type="scientific">marine sediment metagenome</name>
    <dbReference type="NCBI Taxonomy" id="412755"/>
    <lineage>
        <taxon>unclassified sequences</taxon>
        <taxon>metagenomes</taxon>
        <taxon>ecological metagenomes</taxon>
    </lineage>
</organism>
<sequence length="85" mass="9977">MNFRETVQSDLDFMADNSVSRGIQKHCPEQIDYCYTLEHEGNVLGVGGFRFINLTTSWVWYDFAPLAGQHIIVVYRILKEWMDIF</sequence>
<evidence type="ECO:0008006" key="2">
    <source>
        <dbReference type="Google" id="ProtNLM"/>
    </source>
</evidence>